<dbReference type="EMBL" id="QKKZ01000004">
    <property type="protein sequence ID" value="KAB7513286.1"/>
    <property type="molecule type" value="Genomic_DNA"/>
</dbReference>
<comment type="caution">
    <text evidence="1">The sequence shown here is derived from an EMBL/GenBank/DDBJ whole genome shotgun (WGS) entry which is preliminary data.</text>
</comment>
<dbReference type="SUPFAM" id="SSF52540">
    <property type="entry name" value="P-loop containing nucleoside triphosphate hydrolases"/>
    <property type="match status" value="1"/>
</dbReference>
<gene>
    <name evidence="1" type="ORF">DM867_09890</name>
    <name evidence="3" type="ORF">DMP03_03850</name>
    <name evidence="2" type="ORF">DP108_09635</name>
</gene>
<evidence type="ECO:0000313" key="2">
    <source>
        <dbReference type="EMBL" id="KAB7517269.1"/>
    </source>
</evidence>
<dbReference type="OrthoDB" id="337234at2157"/>
<proteinExistence type="predicted"/>
<dbReference type="EMBL" id="QMDY01000005">
    <property type="protein sequence ID" value="KAB7517269.1"/>
    <property type="molecule type" value="Genomic_DNA"/>
</dbReference>
<dbReference type="AlphaFoldDB" id="A0A5N5U3Y5"/>
<organism evidence="1 6">
    <name type="scientific">Halosegnis rubeus</name>
    <dbReference type="NCBI Taxonomy" id="2212850"/>
    <lineage>
        <taxon>Archaea</taxon>
        <taxon>Methanobacteriati</taxon>
        <taxon>Methanobacteriota</taxon>
        <taxon>Stenosarchaea group</taxon>
        <taxon>Halobacteria</taxon>
        <taxon>Halobacteriales</taxon>
        <taxon>Natronomonadaceae</taxon>
        <taxon>Halosegnis</taxon>
    </lineage>
</organism>
<dbReference type="RefSeq" id="WP_152119384.1">
    <property type="nucleotide sequence ID" value="NZ_QJOW01000001.1"/>
</dbReference>
<evidence type="ECO:0000313" key="4">
    <source>
        <dbReference type="Proteomes" id="UP000326207"/>
    </source>
</evidence>
<accession>A0A5N5UG80</accession>
<evidence type="ECO:0000313" key="3">
    <source>
        <dbReference type="EMBL" id="KAB7518499.1"/>
    </source>
</evidence>
<dbReference type="InterPro" id="IPR027417">
    <property type="entry name" value="P-loop_NTPase"/>
</dbReference>
<dbReference type="Proteomes" id="UP000326207">
    <property type="component" value="Unassembled WGS sequence"/>
</dbReference>
<accession>A0A5N5UIC2</accession>
<dbReference type="Proteomes" id="UP000326865">
    <property type="component" value="Unassembled WGS sequence"/>
</dbReference>
<evidence type="ECO:0000313" key="6">
    <source>
        <dbReference type="Proteomes" id="UP000326865"/>
    </source>
</evidence>
<keyword evidence="6" id="KW-1185">Reference proteome</keyword>
<dbReference type="EMBL" id="QJOW01000001">
    <property type="protein sequence ID" value="KAB7518499.1"/>
    <property type="molecule type" value="Genomic_DNA"/>
</dbReference>
<dbReference type="Gene3D" id="3.40.50.300">
    <property type="entry name" value="P-loop containing nucleotide triphosphate hydrolases"/>
    <property type="match status" value="1"/>
</dbReference>
<name>A0A5N5U3Y5_9EURY</name>
<evidence type="ECO:0000313" key="5">
    <source>
        <dbReference type="Proteomes" id="UP000326302"/>
    </source>
</evidence>
<reference evidence="4 5" key="1">
    <citation type="submission" date="2019-10" db="EMBL/GenBank/DDBJ databases">
        <title>Unraveling microbial dark matter from salterns through culturing: the case of the genus Halosegnis.</title>
        <authorList>
            <person name="Duran-Viseras A."/>
            <person name="Andrei A.-S."/>
            <person name="Vera-Gargallo B."/>
            <person name="Ghai R."/>
            <person name="Sanchez-Porro C."/>
            <person name="Ventosa A."/>
        </authorList>
    </citation>
    <scope>NUCLEOTIDE SEQUENCE [LARGE SCALE GENOMIC DNA]</scope>
    <source>
        <strain evidence="3 5">F17-44</strain>
        <strain evidence="1 6">F18-79</strain>
        <strain evidence="2 4">F19-13</strain>
    </source>
</reference>
<accession>A0A5N5U3Y5</accession>
<protein>
    <submittedName>
        <fullName evidence="1">HTR-like protein</fullName>
    </submittedName>
</protein>
<dbReference type="Proteomes" id="UP000326302">
    <property type="component" value="Unassembled WGS sequence"/>
</dbReference>
<sequence length="278" mass="30250">MRRTTFGIRRLDTTIGGGAPAGSLVLLSGEAGAGAREFAYTAAAMNALQSVDEDLFDLYYGDVTPGAEPAPNVHYISFTAEGPRLRREMAFVLDEEITDAATENITFHDLSTEYFRVSPVPHDWYSNRTASITSLGGDEDRSTVPEALGDVLSDHATDNLVIIDSLTDLISAAGEDMSWAAIPKLLKGITRATYEWGGLVLVLLNHETLSSERHGQLVDAADGSFLFEWESGGSTRARTLVVRQFRGILSAIEDEDIVQFETEIGDAGFDISDVRKIR</sequence>
<evidence type="ECO:0000313" key="1">
    <source>
        <dbReference type="EMBL" id="KAB7513286.1"/>
    </source>
</evidence>